<dbReference type="RefSeq" id="WP_369210650.1">
    <property type="nucleotide sequence ID" value="NZ_JBFNXQ010000187.1"/>
</dbReference>
<organism evidence="1 2">
    <name type="scientific">Geodermatophilus maliterrae</name>
    <dbReference type="NCBI Taxonomy" id="3162531"/>
    <lineage>
        <taxon>Bacteria</taxon>
        <taxon>Bacillati</taxon>
        <taxon>Actinomycetota</taxon>
        <taxon>Actinomycetes</taxon>
        <taxon>Geodermatophilales</taxon>
        <taxon>Geodermatophilaceae</taxon>
        <taxon>Geodermatophilus</taxon>
    </lineage>
</organism>
<evidence type="ECO:0008006" key="3">
    <source>
        <dbReference type="Google" id="ProtNLM"/>
    </source>
</evidence>
<protein>
    <recommendedName>
        <fullName evidence="3">Antibiotic biosynthesis monooxygenase</fullName>
    </recommendedName>
</protein>
<reference evidence="1 2" key="1">
    <citation type="submission" date="2024-06" db="EMBL/GenBank/DDBJ databases">
        <title>Draft genome sequence of Geodermatophilus badlandi, a novel member of the Geodermatophilaceae isolated from badland sedimentary rocks in the Red desert, Wyoming, USA.</title>
        <authorList>
            <person name="Ben Tekaya S."/>
            <person name="Nouioui I."/>
            <person name="Flores G.M."/>
            <person name="Shaal M.N."/>
            <person name="Bredoire F."/>
            <person name="Basile F."/>
            <person name="Van Diepen L."/>
            <person name="Ward N.L."/>
        </authorList>
    </citation>
    <scope>NUCLEOTIDE SEQUENCE [LARGE SCALE GENOMIC DNA]</scope>
    <source>
        <strain evidence="1 2">WL48A</strain>
    </source>
</reference>
<evidence type="ECO:0000313" key="2">
    <source>
        <dbReference type="Proteomes" id="UP001560045"/>
    </source>
</evidence>
<sequence>MPSTPWTPVAAAVDPSAVLTLVGVHLRLRAGSDLDALTAWADRLGRELTRTPDLVGHARRWSGGAFWVVSAWTRRASLVAFERGPLHTAAQRELRALLHPPVVDVWRADPADLPPTWEEVGDRLRAAGERTRTRLASR</sequence>
<name>A0ABV3XN05_9ACTN</name>
<comment type="caution">
    <text evidence="1">The sequence shown here is derived from an EMBL/GenBank/DDBJ whole genome shotgun (WGS) entry which is preliminary data.</text>
</comment>
<keyword evidence="2" id="KW-1185">Reference proteome</keyword>
<dbReference type="InterPro" id="IPR011008">
    <property type="entry name" value="Dimeric_a/b-barrel"/>
</dbReference>
<proteinExistence type="predicted"/>
<dbReference type="Gene3D" id="3.30.70.100">
    <property type="match status" value="1"/>
</dbReference>
<dbReference type="SUPFAM" id="SSF54909">
    <property type="entry name" value="Dimeric alpha+beta barrel"/>
    <property type="match status" value="1"/>
</dbReference>
<evidence type="ECO:0000313" key="1">
    <source>
        <dbReference type="EMBL" id="MEX5721862.1"/>
    </source>
</evidence>
<accession>A0ABV3XN05</accession>
<dbReference type="Proteomes" id="UP001560045">
    <property type="component" value="Unassembled WGS sequence"/>
</dbReference>
<dbReference type="EMBL" id="JBFNXQ010000187">
    <property type="protein sequence ID" value="MEX5721862.1"/>
    <property type="molecule type" value="Genomic_DNA"/>
</dbReference>
<gene>
    <name evidence="1" type="ORF">ABQ292_26285</name>
</gene>